<dbReference type="InterPro" id="IPR035437">
    <property type="entry name" value="SNase_OB-fold_sf"/>
</dbReference>
<dbReference type="Gene3D" id="2.40.50.90">
    <property type="match status" value="1"/>
</dbReference>
<dbReference type="InterPro" id="IPR016071">
    <property type="entry name" value="Staphylococal_nuclease_OB-fold"/>
</dbReference>
<evidence type="ECO:0000313" key="3">
    <source>
        <dbReference type="EMBL" id="HEB97259.1"/>
    </source>
</evidence>
<dbReference type="PROSITE" id="PS50830">
    <property type="entry name" value="TNASE_3"/>
    <property type="match status" value="1"/>
</dbReference>
<reference evidence="3" key="1">
    <citation type="journal article" date="2020" name="mSystems">
        <title>Genome- and Community-Level Interaction Insights into Carbon Utilization and Element Cycling Functions of Hydrothermarchaeota in Hydrothermal Sediment.</title>
        <authorList>
            <person name="Zhou Z."/>
            <person name="Liu Y."/>
            <person name="Xu W."/>
            <person name="Pan J."/>
            <person name="Luo Z.H."/>
            <person name="Li M."/>
        </authorList>
    </citation>
    <scope>NUCLEOTIDE SEQUENCE [LARGE SCALE GENOMIC DNA]</scope>
    <source>
        <strain evidence="3">HyVt-443</strain>
    </source>
</reference>
<comment type="caution">
    <text evidence="3">The sequence shown here is derived from an EMBL/GenBank/DDBJ whole genome shotgun (WGS) entry which is preliminary data.</text>
</comment>
<evidence type="ECO:0000259" key="2">
    <source>
        <dbReference type="PROSITE" id="PS50830"/>
    </source>
</evidence>
<accession>A0A831RQQ5</accession>
<gene>
    <name evidence="3" type="ORF">ENI96_12630</name>
</gene>
<feature type="signal peptide" evidence="1">
    <location>
        <begin position="1"/>
        <end position="23"/>
    </location>
</feature>
<dbReference type="EMBL" id="DRKP01000157">
    <property type="protein sequence ID" value="HEB97259.1"/>
    <property type="molecule type" value="Genomic_DNA"/>
</dbReference>
<feature type="domain" description="TNase-like" evidence="2">
    <location>
        <begin position="24"/>
        <end position="171"/>
    </location>
</feature>
<name>A0A831RQQ5_9GAMM</name>
<evidence type="ECO:0000256" key="1">
    <source>
        <dbReference type="SAM" id="SignalP"/>
    </source>
</evidence>
<keyword evidence="1" id="KW-0732">Signal</keyword>
<dbReference type="SUPFAM" id="SSF50199">
    <property type="entry name" value="Staphylococcal nuclease"/>
    <property type="match status" value="1"/>
</dbReference>
<dbReference type="AlphaFoldDB" id="A0A831RQQ5"/>
<protein>
    <submittedName>
        <fullName evidence="3">Thermonuclease family protein</fullName>
    </submittedName>
</protein>
<organism evidence="3">
    <name type="scientific">Sedimenticola thiotaurini</name>
    <dbReference type="NCBI Taxonomy" id="1543721"/>
    <lineage>
        <taxon>Bacteria</taxon>
        <taxon>Pseudomonadati</taxon>
        <taxon>Pseudomonadota</taxon>
        <taxon>Gammaproteobacteria</taxon>
        <taxon>Chromatiales</taxon>
        <taxon>Sedimenticolaceae</taxon>
        <taxon>Sedimenticola</taxon>
    </lineage>
</organism>
<proteinExistence type="predicted"/>
<sequence length="184" mass="20456">METTMTRLLPALCAALLTLSAWSAEPDHRLVRVEDGDTIVVTVDGEPRRLQLQGIDAPEDVDNPKLQRDLERTGLAPDTLLALGRAATRHLQGLVAPDDPLRLEGNLQRRDRYGRTPVVAYGRNGLSLNEQMVADGYAVMIGRYPLDPAFKERLTAEQERARSHGRGLWGERPEAMRAWSGLQP</sequence>
<dbReference type="Pfam" id="PF00565">
    <property type="entry name" value="SNase"/>
    <property type="match status" value="1"/>
</dbReference>
<dbReference type="Proteomes" id="UP000886251">
    <property type="component" value="Unassembled WGS sequence"/>
</dbReference>
<dbReference type="SMART" id="SM00318">
    <property type="entry name" value="SNc"/>
    <property type="match status" value="1"/>
</dbReference>
<feature type="chain" id="PRO_5032514542" evidence="1">
    <location>
        <begin position="24"/>
        <end position="184"/>
    </location>
</feature>